<keyword evidence="4" id="KW-1133">Transmembrane helix</keyword>
<reference evidence="5" key="1">
    <citation type="journal article" date="1997" name="Nucleic Acids Res.">
        <title>tRNAscan-SE: a program for improved detection of transfer RNA genes in genomic sequence.</title>
        <authorList>
            <person name="Lowe T.M."/>
            <person name="Eddy S.R."/>
        </authorList>
    </citation>
    <scope>NUCLEOTIDE SEQUENCE [LARGE SCALE GENOMIC DNA]</scope>
    <source>
        <strain evidence="5">r\B97-61/B2</strain>
    </source>
</reference>
<keyword evidence="4" id="KW-0812">Transmembrane</keyword>
<comment type="subcellular location">
    <subcellularLocation>
        <location evidence="1">Membrane</location>
    </subcellularLocation>
</comment>
<dbReference type="PANTHER" id="PTHR31234">
    <property type="entry name" value="LATE EMBRYOGENESIS ABUNDANT (LEA) HYDROXYPROLINE-RICH GLYCOPROTEIN FAMILY"/>
    <property type="match status" value="1"/>
</dbReference>
<feature type="transmembrane region" description="Helical" evidence="4">
    <location>
        <begin position="61"/>
        <end position="80"/>
    </location>
</feature>
<dbReference type="KEGG" id="tcc:108661996"/>
<sequence>MEERSSSSCAIGVPLSAATAPGLPADVRVQAPPLPRQLFSETRVTANTDHRIPNDQRSKKSIFLLVLASLTTVIAFHISVRTLFRPSRPKFGLYSLSVSRFNISGSGEITADWDVGFLARNPNGVLWSTYSCNRALVSVYYKNQLLSEGVFPEIRLPSKETKSYTAKAVALGKRIDDSQVADDIASDWSQGVVAFTVRLLDASEGSGINNVNVTCSDIKVAFSNHSSSQGTMLVGPQGSPNNTDRQAITRCSSLR</sequence>
<keyword evidence="2 4" id="KW-0472">Membrane</keyword>
<name>A0AB32W9B2_THECC</name>
<evidence type="ECO:0000256" key="3">
    <source>
        <dbReference type="SAM" id="MobiDB-lite"/>
    </source>
</evidence>
<proteinExistence type="predicted"/>
<protein>
    <submittedName>
        <fullName evidence="6">Uncharacterized protein LOC108661996</fullName>
    </submittedName>
</protein>
<evidence type="ECO:0000313" key="6">
    <source>
        <dbReference type="RefSeq" id="XP_017976488.1"/>
    </source>
</evidence>
<feature type="region of interest" description="Disordered" evidence="3">
    <location>
        <begin position="229"/>
        <end position="255"/>
    </location>
</feature>
<dbReference type="GO" id="GO:0016020">
    <property type="term" value="C:membrane"/>
    <property type="evidence" value="ECO:0007669"/>
    <property type="project" value="UniProtKB-SubCell"/>
</dbReference>
<dbReference type="RefSeq" id="XP_017976488.1">
    <property type="nucleotide sequence ID" value="XM_018120999.1"/>
</dbReference>
<dbReference type="Gramene" id="Tc05v2_t015630.1">
    <property type="protein sequence ID" value="Tc05v2_p015630.1"/>
    <property type="gene ID" value="Tc05v2_g015630"/>
</dbReference>
<evidence type="ECO:0000256" key="1">
    <source>
        <dbReference type="ARBA" id="ARBA00004370"/>
    </source>
</evidence>
<dbReference type="InterPro" id="IPR044839">
    <property type="entry name" value="NDR1-like"/>
</dbReference>
<evidence type="ECO:0000313" key="5">
    <source>
        <dbReference type="Proteomes" id="UP000694886"/>
    </source>
</evidence>
<dbReference type="GeneID" id="108661996"/>
<dbReference type="AlphaFoldDB" id="A0AB32W9B2"/>
<accession>A0AB32W9B2</accession>
<feature type="compositionally biased region" description="Polar residues" evidence="3">
    <location>
        <begin position="238"/>
        <end position="255"/>
    </location>
</feature>
<evidence type="ECO:0000256" key="2">
    <source>
        <dbReference type="ARBA" id="ARBA00023136"/>
    </source>
</evidence>
<dbReference type="PANTHER" id="PTHR31234:SF2">
    <property type="entry name" value="OS05G0199100 PROTEIN"/>
    <property type="match status" value="1"/>
</dbReference>
<evidence type="ECO:0000256" key="4">
    <source>
        <dbReference type="SAM" id="Phobius"/>
    </source>
</evidence>
<organism evidence="5 6">
    <name type="scientific">Theobroma cacao</name>
    <name type="common">Cacao</name>
    <name type="synonym">Cocoa</name>
    <dbReference type="NCBI Taxonomy" id="3641"/>
    <lineage>
        <taxon>Eukaryota</taxon>
        <taxon>Viridiplantae</taxon>
        <taxon>Streptophyta</taxon>
        <taxon>Embryophyta</taxon>
        <taxon>Tracheophyta</taxon>
        <taxon>Spermatophyta</taxon>
        <taxon>Magnoliopsida</taxon>
        <taxon>eudicotyledons</taxon>
        <taxon>Gunneridae</taxon>
        <taxon>Pentapetalae</taxon>
        <taxon>rosids</taxon>
        <taxon>malvids</taxon>
        <taxon>Malvales</taxon>
        <taxon>Malvaceae</taxon>
        <taxon>Byttnerioideae</taxon>
        <taxon>Theobroma</taxon>
    </lineage>
</organism>
<reference evidence="6" key="2">
    <citation type="submission" date="2025-08" db="UniProtKB">
        <authorList>
            <consortium name="RefSeq"/>
        </authorList>
    </citation>
    <scope>IDENTIFICATION</scope>
</reference>
<dbReference type="GO" id="GO:0098542">
    <property type="term" value="P:defense response to other organism"/>
    <property type="evidence" value="ECO:0007669"/>
    <property type="project" value="InterPro"/>
</dbReference>
<dbReference type="Proteomes" id="UP000694886">
    <property type="component" value="Chromosome 5"/>
</dbReference>
<gene>
    <name evidence="6" type="primary">LOC108661996</name>
</gene>